<feature type="compositionally biased region" description="Polar residues" evidence="10">
    <location>
        <begin position="390"/>
        <end position="409"/>
    </location>
</feature>
<keyword evidence="9" id="KW-0964">Secreted</keyword>
<proteinExistence type="inferred from homology"/>
<dbReference type="SUPFAM" id="SSF51126">
    <property type="entry name" value="Pectin lyase-like"/>
    <property type="match status" value="1"/>
</dbReference>
<evidence type="ECO:0000256" key="9">
    <source>
        <dbReference type="RuleBase" id="RU361173"/>
    </source>
</evidence>
<evidence type="ECO:0000256" key="7">
    <source>
        <dbReference type="ARBA" id="ARBA00037631"/>
    </source>
</evidence>
<evidence type="ECO:0000313" key="13">
    <source>
        <dbReference type="EMBL" id="OLN89056.1"/>
    </source>
</evidence>
<keyword evidence="2 11" id="KW-0732">Signal</keyword>
<dbReference type="EC" id="4.2.2.10" evidence="8"/>
<keyword evidence="14" id="KW-1185">Reference proteome</keyword>
<organism evidence="13 14">
    <name type="scientific">Colletotrichum chlorophyti</name>
    <dbReference type="NCBI Taxonomy" id="708187"/>
    <lineage>
        <taxon>Eukaryota</taxon>
        <taxon>Fungi</taxon>
        <taxon>Dikarya</taxon>
        <taxon>Ascomycota</taxon>
        <taxon>Pezizomycotina</taxon>
        <taxon>Sordariomycetes</taxon>
        <taxon>Hypocreomycetidae</taxon>
        <taxon>Glomerellales</taxon>
        <taxon>Glomerellaceae</taxon>
        <taxon>Colletotrichum</taxon>
    </lineage>
</organism>
<evidence type="ECO:0000256" key="3">
    <source>
        <dbReference type="ARBA" id="ARBA00023157"/>
    </source>
</evidence>
<protein>
    <recommendedName>
        <fullName evidence="8">pectin lyase</fullName>
        <ecNumber evidence="8">4.2.2.10</ecNumber>
    </recommendedName>
</protein>
<keyword evidence="3" id="KW-1015">Disulfide bond</keyword>
<feature type="chain" id="PRO_5013294108" description="pectin lyase" evidence="11">
    <location>
        <begin position="19"/>
        <end position="468"/>
    </location>
</feature>
<dbReference type="InterPro" id="IPR002022">
    <property type="entry name" value="Pec_lyase"/>
</dbReference>
<dbReference type="Gene3D" id="2.160.20.10">
    <property type="entry name" value="Single-stranded right-handed beta-helix, Pectin lyase-like"/>
    <property type="match status" value="1"/>
</dbReference>
<feature type="compositionally biased region" description="Basic residues" evidence="10">
    <location>
        <begin position="450"/>
        <end position="468"/>
    </location>
</feature>
<comment type="subcellular location">
    <subcellularLocation>
        <location evidence="9">Secreted</location>
    </subcellularLocation>
</comment>
<evidence type="ECO:0000256" key="6">
    <source>
        <dbReference type="ARBA" id="ARBA00036818"/>
    </source>
</evidence>
<dbReference type="OrthoDB" id="1637350at2759"/>
<comment type="function">
    <text evidence="7">Pectinolytic enzymes consist of four classes of enzymes: pectin lyase, polygalacturonase, pectin methylesterase and rhamnogalacturonase. Among pectinolytic enzymes, pectin lyase is the most important in depolymerization of pectin, since it cleaves internal glycosidic bonds of highly methylated pectins.</text>
</comment>
<accession>A0A1Q8RWN9</accession>
<dbReference type="GO" id="GO:0047490">
    <property type="term" value="F:pectin lyase activity"/>
    <property type="evidence" value="ECO:0007669"/>
    <property type="project" value="UniProtKB-EC"/>
</dbReference>
<dbReference type="STRING" id="708187.A0A1Q8RWN9"/>
<dbReference type="EMBL" id="MPGH01000084">
    <property type="protein sequence ID" value="OLN89056.1"/>
    <property type="molecule type" value="Genomic_DNA"/>
</dbReference>
<evidence type="ECO:0000256" key="1">
    <source>
        <dbReference type="ARBA" id="ARBA00010980"/>
    </source>
</evidence>
<sequence length="468" mass="50033">MKSVLFAVAAASAGRALAQVTGKAFGFAAGTTGGGDAEPQFPSNNEELLEWLTDDQPRVIMIDRTFDFLESDGSTNGKCCNDHRLSVCDVPGRVGQIYIGDDCGDMEVVSCTYWNAPKRAIEVQSNKSIVGVGDKGVIRGKGFRLINNVTNIIFQNIHITELNPEYIWGGDAITMDGTDRVWIDHCKTSLIGRQHIVSGWGPAGRVTISHHEFDGKTDHSCNLKHYYNALLIGDKAQYTFAYNYLHDVSGRAPNVGGTEHMIFHGVNNFWEDVDGHAFAIGDHIQALVEGNHFENVKQPIEPNTYDSAGEIFFVETATDASECKGTVGHVCEPNSVGGESGTLSPLNNTAAIDKLADVADSIITPMEVGKVPEYVKANAGVGKLKAVDSVSAQPTTLVSEPSSTLVPSKTTHAASTEETTATNLPSSSSAPTSSATATTTAGKPASSACKAKRSHRSKHARRSKRFSS</sequence>
<dbReference type="InterPro" id="IPR012334">
    <property type="entry name" value="Pectin_lyas_fold"/>
</dbReference>
<dbReference type="GO" id="GO:0000272">
    <property type="term" value="P:polysaccharide catabolic process"/>
    <property type="evidence" value="ECO:0007669"/>
    <property type="project" value="UniProtKB-KW"/>
</dbReference>
<comment type="catalytic activity">
    <reaction evidence="6">
        <text>Eliminative cleavage of (1-&gt;4)-alpha-D-galacturonan methyl ester to give oligosaccharides with 4-deoxy-6-O-methyl-alpha-D-galact-4-enuronosyl groups at their non-reducing ends.</text>
        <dbReference type="EC" id="4.2.2.10"/>
    </reaction>
</comment>
<feature type="signal peptide" evidence="11">
    <location>
        <begin position="1"/>
        <end position="18"/>
    </location>
</feature>
<dbReference type="InterPro" id="IPR045032">
    <property type="entry name" value="PEL"/>
</dbReference>
<evidence type="ECO:0000256" key="10">
    <source>
        <dbReference type="SAM" id="MobiDB-lite"/>
    </source>
</evidence>
<feature type="region of interest" description="Disordered" evidence="10">
    <location>
        <begin position="389"/>
        <end position="468"/>
    </location>
</feature>
<dbReference type="PANTHER" id="PTHR31683:SF67">
    <property type="entry name" value="PECTIN LYASE F-RELATED"/>
    <property type="match status" value="1"/>
</dbReference>
<dbReference type="AlphaFoldDB" id="A0A1Q8RWN9"/>
<dbReference type="SMART" id="SM00656">
    <property type="entry name" value="Amb_all"/>
    <property type="match status" value="1"/>
</dbReference>
<evidence type="ECO:0000259" key="12">
    <source>
        <dbReference type="SMART" id="SM00656"/>
    </source>
</evidence>
<keyword evidence="9" id="KW-0624">Polysaccharide degradation</keyword>
<comment type="similarity">
    <text evidence="1 9">Belongs to the polysaccharide lyase 1 family.</text>
</comment>
<dbReference type="GO" id="GO:0030570">
    <property type="term" value="F:pectate lyase activity"/>
    <property type="evidence" value="ECO:0007669"/>
    <property type="project" value="InterPro"/>
</dbReference>
<keyword evidence="9" id="KW-0119">Carbohydrate metabolism</keyword>
<dbReference type="InterPro" id="IPR011050">
    <property type="entry name" value="Pectin_lyase_fold/virulence"/>
</dbReference>
<comment type="caution">
    <text evidence="13">The sequence shown here is derived from an EMBL/GenBank/DDBJ whole genome shotgun (WGS) entry which is preliminary data.</text>
</comment>
<dbReference type="Proteomes" id="UP000186583">
    <property type="component" value="Unassembled WGS sequence"/>
</dbReference>
<gene>
    <name evidence="13" type="ORF">CCHL11_06028</name>
</gene>
<name>A0A1Q8RWN9_9PEZI</name>
<dbReference type="PANTHER" id="PTHR31683">
    <property type="entry name" value="PECTATE LYASE 18-RELATED"/>
    <property type="match status" value="1"/>
</dbReference>
<evidence type="ECO:0000256" key="4">
    <source>
        <dbReference type="ARBA" id="ARBA00023180"/>
    </source>
</evidence>
<evidence type="ECO:0000256" key="5">
    <source>
        <dbReference type="ARBA" id="ARBA00023239"/>
    </source>
</evidence>
<feature type="compositionally biased region" description="Low complexity" evidence="10">
    <location>
        <begin position="410"/>
        <end position="448"/>
    </location>
</feature>
<dbReference type="GO" id="GO:0005576">
    <property type="term" value="C:extracellular region"/>
    <property type="evidence" value="ECO:0007669"/>
    <property type="project" value="UniProtKB-SubCell"/>
</dbReference>
<reference evidence="13 14" key="1">
    <citation type="submission" date="2016-11" db="EMBL/GenBank/DDBJ databases">
        <title>Draft Genome Assembly of Colletotrichum chlorophyti a pathogen of herbaceous plants.</title>
        <authorList>
            <person name="Gan P."/>
            <person name="Narusaka M."/>
            <person name="Tsushima A."/>
            <person name="Narusaka Y."/>
            <person name="Takano Y."/>
            <person name="Shirasu K."/>
        </authorList>
    </citation>
    <scope>NUCLEOTIDE SEQUENCE [LARGE SCALE GENOMIC DNA]</scope>
    <source>
        <strain evidence="13 14">NTL11</strain>
    </source>
</reference>
<evidence type="ECO:0000256" key="2">
    <source>
        <dbReference type="ARBA" id="ARBA00022729"/>
    </source>
</evidence>
<evidence type="ECO:0000256" key="11">
    <source>
        <dbReference type="SAM" id="SignalP"/>
    </source>
</evidence>
<evidence type="ECO:0000313" key="14">
    <source>
        <dbReference type="Proteomes" id="UP000186583"/>
    </source>
</evidence>
<keyword evidence="4" id="KW-0325">Glycoprotein</keyword>
<feature type="domain" description="Pectate lyase" evidence="12">
    <location>
        <begin position="93"/>
        <end position="299"/>
    </location>
</feature>
<evidence type="ECO:0000256" key="8">
    <source>
        <dbReference type="ARBA" id="ARBA00039082"/>
    </source>
</evidence>
<dbReference type="Pfam" id="PF00544">
    <property type="entry name" value="Pectate_lyase_4"/>
    <property type="match status" value="1"/>
</dbReference>
<keyword evidence="5 9" id="KW-0456">Lyase</keyword>